<evidence type="ECO:0000259" key="3">
    <source>
        <dbReference type="Pfam" id="PF01966"/>
    </source>
</evidence>
<evidence type="ECO:0000313" key="4">
    <source>
        <dbReference type="EMBL" id="KKS83675.1"/>
    </source>
</evidence>
<accession>A0A0G1CDE3</accession>
<evidence type="ECO:0000256" key="1">
    <source>
        <dbReference type="ARBA" id="ARBA00022741"/>
    </source>
</evidence>
<evidence type="ECO:0000256" key="2">
    <source>
        <dbReference type="SAM" id="MobiDB-lite"/>
    </source>
</evidence>
<dbReference type="EMBL" id="LCFB01000034">
    <property type="protein sequence ID" value="KKS83675.1"/>
    <property type="molecule type" value="Genomic_DNA"/>
</dbReference>
<evidence type="ECO:0000313" key="5">
    <source>
        <dbReference type="Proteomes" id="UP000034543"/>
    </source>
</evidence>
<feature type="domain" description="HD" evidence="3">
    <location>
        <begin position="134"/>
        <end position="243"/>
    </location>
</feature>
<name>A0A0G1CDE3_9BACT</name>
<gene>
    <name evidence="4" type="ORF">UV59_C0034G0006</name>
</gene>
<keyword evidence="1" id="KW-0547">Nucleotide-binding</keyword>
<feature type="region of interest" description="Disordered" evidence="2">
    <location>
        <begin position="20"/>
        <end position="42"/>
    </location>
</feature>
<comment type="caution">
    <text evidence="4">The sequence shown here is derived from an EMBL/GenBank/DDBJ whole genome shotgun (WGS) entry which is preliminary data.</text>
</comment>
<dbReference type="GO" id="GO:0000166">
    <property type="term" value="F:nucleotide binding"/>
    <property type="evidence" value="ECO:0007669"/>
    <property type="project" value="UniProtKB-KW"/>
</dbReference>
<dbReference type="STRING" id="1618436.UV59_C0034G0006"/>
<keyword evidence="4" id="KW-0808">Transferase</keyword>
<dbReference type="GO" id="GO:0016779">
    <property type="term" value="F:nucleotidyltransferase activity"/>
    <property type="evidence" value="ECO:0007669"/>
    <property type="project" value="UniProtKB-KW"/>
</dbReference>
<protein>
    <submittedName>
        <fullName evidence="4">Polynucleotide adenylyltransferase/metal dependent phosphohydrolase</fullName>
    </submittedName>
</protein>
<dbReference type="Pfam" id="PF01966">
    <property type="entry name" value="HD"/>
    <property type="match status" value="1"/>
</dbReference>
<dbReference type="Gene3D" id="1.10.3090.10">
    <property type="entry name" value="cca-adding enzyme, domain 2"/>
    <property type="match status" value="1"/>
</dbReference>
<dbReference type="AlphaFoldDB" id="A0A0G1CDE3"/>
<reference evidence="4 5" key="1">
    <citation type="journal article" date="2015" name="Nature">
        <title>rRNA introns, odd ribosomes, and small enigmatic genomes across a large radiation of phyla.</title>
        <authorList>
            <person name="Brown C.T."/>
            <person name="Hug L.A."/>
            <person name="Thomas B.C."/>
            <person name="Sharon I."/>
            <person name="Castelle C.J."/>
            <person name="Singh A."/>
            <person name="Wilkins M.J."/>
            <person name="Williams K.H."/>
            <person name="Banfield J.F."/>
        </authorList>
    </citation>
    <scope>NUCLEOTIDE SEQUENCE [LARGE SCALE GENOMIC DNA]</scope>
</reference>
<dbReference type="PANTHER" id="PTHR47545">
    <property type="entry name" value="MULTIFUNCTIONAL CCA PROTEIN"/>
    <property type="match status" value="1"/>
</dbReference>
<dbReference type="GO" id="GO:0016787">
    <property type="term" value="F:hydrolase activity"/>
    <property type="evidence" value="ECO:0007669"/>
    <property type="project" value="UniProtKB-KW"/>
</dbReference>
<dbReference type="Proteomes" id="UP000034543">
    <property type="component" value="Unassembled WGS sequence"/>
</dbReference>
<proteinExistence type="predicted"/>
<sequence>MILGLIYSFRPMWFELSTVTSSHPSPRLRNGKANSDRSNQNVSKKLPKLTNMHFEKINISTVTSQSLKGRKYLDSFPEYYELATVIENNLWHNNQNVLDHVIGVFAGLEVVLKFTDLKATQKILLEKYLSVVIGHRTKKEALIVATLLHDIAKTDTLVKHPDGTASCPGHELIAAGRVKRFSNRFDLSKNDEAYVERIVRYHGFISEILNLIIDNSNKEKYLEIFQDTVGDIAIELVLLMHADMLGSDLEASDKKAYTDRINTLSWILDQLMEKYE</sequence>
<feature type="compositionally biased region" description="Polar residues" evidence="2">
    <location>
        <begin position="32"/>
        <end position="42"/>
    </location>
</feature>
<keyword evidence="4" id="KW-0548">Nucleotidyltransferase</keyword>
<dbReference type="SUPFAM" id="SSF109604">
    <property type="entry name" value="HD-domain/PDEase-like"/>
    <property type="match status" value="1"/>
</dbReference>
<dbReference type="InterPro" id="IPR050124">
    <property type="entry name" value="tRNA_CCA-adding_enzyme"/>
</dbReference>
<organism evidence="4 5">
    <name type="scientific">Candidatus Gottesmanbacteria bacterium GW2011_GWA1_43_11</name>
    <dbReference type="NCBI Taxonomy" id="1618436"/>
    <lineage>
        <taxon>Bacteria</taxon>
        <taxon>Candidatus Gottesmaniibacteriota</taxon>
    </lineage>
</organism>
<keyword evidence="4" id="KW-0378">Hydrolase</keyword>
<dbReference type="InterPro" id="IPR006674">
    <property type="entry name" value="HD_domain"/>
</dbReference>